<name>A0ACA9LPZ7_9GLOM</name>
<evidence type="ECO:0000313" key="1">
    <source>
        <dbReference type="EMBL" id="CAG8539773.1"/>
    </source>
</evidence>
<proteinExistence type="predicted"/>
<gene>
    <name evidence="1" type="ORF">RPERSI_LOCUS3501</name>
</gene>
<comment type="caution">
    <text evidence="1">The sequence shown here is derived from an EMBL/GenBank/DDBJ whole genome shotgun (WGS) entry which is preliminary data.</text>
</comment>
<protein>
    <submittedName>
        <fullName evidence="1">15608_t:CDS:1</fullName>
    </submittedName>
</protein>
<sequence>MSENENDESIISSSKLLTIRNETKDDYLERISKKGIITSFCWDEFEIIERLHMGCSGEVLKAKWKTRNIVIVLKTVADLDEADSDNQNFIKNNQEFKDNQEFSKEIKAFHEIEQVLLNKEKTLPIGCKNVIKFFEHYLILEYAELGDLRYYLNHSNLDWGQKVDIARQVVCGLFFLHENEILHRDLHTKNVVIKNDESDESFKYGIRVTITDFGLSKVIPRNSTSNQLIGGFSLDLFSIELIRGEREKPIAGSKASYVGLYTDCWNGNPDFRPDIKKVYELIHEDDIISGDEWQQPIELQQNELNESVYDEDNDIDITYDENLIQTELPQILISETESSESMHDNLVDKRKLNRQDEQLDEQLIDSRDRQREDGRDKQREMLEKFKLMLEQFSSKELEMMKRLSTNKPDEIINVVQSVAHRKKNEKCKMNNN</sequence>
<evidence type="ECO:0000313" key="2">
    <source>
        <dbReference type="Proteomes" id="UP000789920"/>
    </source>
</evidence>
<organism evidence="1 2">
    <name type="scientific">Racocetra persica</name>
    <dbReference type="NCBI Taxonomy" id="160502"/>
    <lineage>
        <taxon>Eukaryota</taxon>
        <taxon>Fungi</taxon>
        <taxon>Fungi incertae sedis</taxon>
        <taxon>Mucoromycota</taxon>
        <taxon>Glomeromycotina</taxon>
        <taxon>Glomeromycetes</taxon>
        <taxon>Diversisporales</taxon>
        <taxon>Gigasporaceae</taxon>
        <taxon>Racocetra</taxon>
    </lineage>
</organism>
<dbReference type="Proteomes" id="UP000789920">
    <property type="component" value="Unassembled WGS sequence"/>
</dbReference>
<dbReference type="EMBL" id="CAJVQC010004378">
    <property type="protein sequence ID" value="CAG8539773.1"/>
    <property type="molecule type" value="Genomic_DNA"/>
</dbReference>
<accession>A0ACA9LPZ7</accession>
<reference evidence="1" key="1">
    <citation type="submission" date="2021-06" db="EMBL/GenBank/DDBJ databases">
        <authorList>
            <person name="Kallberg Y."/>
            <person name="Tangrot J."/>
            <person name="Rosling A."/>
        </authorList>
    </citation>
    <scope>NUCLEOTIDE SEQUENCE</scope>
    <source>
        <strain evidence="1">MA461A</strain>
    </source>
</reference>
<keyword evidence="2" id="KW-1185">Reference proteome</keyword>